<keyword evidence="4 5" id="KW-0472">Membrane</keyword>
<comment type="caution">
    <text evidence="6">The sequence shown here is derived from an EMBL/GenBank/DDBJ whole genome shotgun (WGS) entry which is preliminary data.</text>
</comment>
<dbReference type="GO" id="GO:0005385">
    <property type="term" value="F:zinc ion transmembrane transporter activity"/>
    <property type="evidence" value="ECO:0007669"/>
    <property type="project" value="TreeGrafter"/>
</dbReference>
<protein>
    <recommendedName>
        <fullName evidence="8">Solute carrier family 39 member 1</fullName>
    </recommendedName>
</protein>
<name>A0AAV2QPS9_MEGNR</name>
<accession>A0AAV2QPS9</accession>
<feature type="non-terminal residue" evidence="6">
    <location>
        <position position="1"/>
    </location>
</feature>
<keyword evidence="3 5" id="KW-1133">Transmembrane helix</keyword>
<dbReference type="GO" id="GO:0005886">
    <property type="term" value="C:plasma membrane"/>
    <property type="evidence" value="ECO:0007669"/>
    <property type="project" value="TreeGrafter"/>
</dbReference>
<dbReference type="AlphaFoldDB" id="A0AAV2QPS9"/>
<evidence type="ECO:0000256" key="3">
    <source>
        <dbReference type="ARBA" id="ARBA00022989"/>
    </source>
</evidence>
<organism evidence="6 7">
    <name type="scientific">Meganyctiphanes norvegica</name>
    <name type="common">Northern krill</name>
    <name type="synonym">Thysanopoda norvegica</name>
    <dbReference type="NCBI Taxonomy" id="48144"/>
    <lineage>
        <taxon>Eukaryota</taxon>
        <taxon>Metazoa</taxon>
        <taxon>Ecdysozoa</taxon>
        <taxon>Arthropoda</taxon>
        <taxon>Crustacea</taxon>
        <taxon>Multicrustacea</taxon>
        <taxon>Malacostraca</taxon>
        <taxon>Eumalacostraca</taxon>
        <taxon>Eucarida</taxon>
        <taxon>Euphausiacea</taxon>
        <taxon>Euphausiidae</taxon>
        <taxon>Meganyctiphanes</taxon>
    </lineage>
</organism>
<keyword evidence="2 5" id="KW-0812">Transmembrane</keyword>
<feature type="transmembrane region" description="Helical" evidence="5">
    <location>
        <begin position="67"/>
        <end position="86"/>
    </location>
</feature>
<gene>
    <name evidence="6" type="ORF">MNOR_LOCUS14474</name>
</gene>
<feature type="transmembrane region" description="Helical" evidence="5">
    <location>
        <begin position="30"/>
        <end position="55"/>
    </location>
</feature>
<evidence type="ECO:0000256" key="2">
    <source>
        <dbReference type="ARBA" id="ARBA00022692"/>
    </source>
</evidence>
<evidence type="ECO:0000256" key="4">
    <source>
        <dbReference type="ARBA" id="ARBA00023136"/>
    </source>
</evidence>
<keyword evidence="7" id="KW-1185">Reference proteome</keyword>
<dbReference type="PANTHER" id="PTHR11040">
    <property type="entry name" value="ZINC/IRON TRANSPORTER"/>
    <property type="match status" value="1"/>
</dbReference>
<feature type="transmembrane region" description="Helical" evidence="5">
    <location>
        <begin position="7"/>
        <end position="24"/>
    </location>
</feature>
<comment type="subcellular location">
    <subcellularLocation>
        <location evidence="1">Membrane</location>
        <topology evidence="1">Multi-pass membrane protein</topology>
    </subcellularLocation>
</comment>
<evidence type="ECO:0000313" key="6">
    <source>
        <dbReference type="EMBL" id="CAL4091940.1"/>
    </source>
</evidence>
<evidence type="ECO:0000313" key="7">
    <source>
        <dbReference type="Proteomes" id="UP001497623"/>
    </source>
</evidence>
<evidence type="ECO:0000256" key="5">
    <source>
        <dbReference type="SAM" id="Phobius"/>
    </source>
</evidence>
<dbReference type="Pfam" id="PF02535">
    <property type="entry name" value="Zip"/>
    <property type="match status" value="1"/>
</dbReference>
<dbReference type="Proteomes" id="UP001497623">
    <property type="component" value="Unassembled WGS sequence"/>
</dbReference>
<dbReference type="EMBL" id="CAXKWB010008682">
    <property type="protein sequence ID" value="CAL4091940.1"/>
    <property type="molecule type" value="Genomic_DNA"/>
</dbReference>
<evidence type="ECO:0008006" key="8">
    <source>
        <dbReference type="Google" id="ProtNLM"/>
    </source>
</evidence>
<dbReference type="InterPro" id="IPR003689">
    <property type="entry name" value="ZIP"/>
</dbReference>
<evidence type="ECO:0000256" key="1">
    <source>
        <dbReference type="ARBA" id="ARBA00004141"/>
    </source>
</evidence>
<dbReference type="PANTHER" id="PTHR11040:SF140">
    <property type="entry name" value="ZRT (ZRT), IRT- (IRT-) LIKE PROTEIN TRANSPORTER"/>
    <property type="match status" value="1"/>
</dbReference>
<proteinExistence type="predicted"/>
<reference evidence="6 7" key="1">
    <citation type="submission" date="2024-05" db="EMBL/GenBank/DDBJ databases">
        <authorList>
            <person name="Wallberg A."/>
        </authorList>
    </citation>
    <scope>NUCLEOTIDE SEQUENCE [LARGE SCALE GENOMIC DNA]</scope>
</reference>
<sequence>QMLIANMFFCVTSPFGLGMGMGISELEQTLTIAVISGTLQGIACGTFLYVTFFEVLPHEMNNGENRLLKLLFIILGFTAVCGVLYIDPETRKPHCYQMPQPIPGS</sequence>